<name>A0ABV6V3Z7_9ACTN</name>
<protein>
    <submittedName>
        <fullName evidence="1">Uncharacterized protein</fullName>
    </submittedName>
</protein>
<accession>A0ABV6V3Z7</accession>
<keyword evidence="2" id="KW-1185">Reference proteome</keyword>
<dbReference type="EMBL" id="JBHEZX010000002">
    <property type="protein sequence ID" value="MFC1408449.1"/>
    <property type="molecule type" value="Genomic_DNA"/>
</dbReference>
<comment type="caution">
    <text evidence="1">The sequence shown here is derived from an EMBL/GenBank/DDBJ whole genome shotgun (WGS) entry which is preliminary data.</text>
</comment>
<evidence type="ECO:0000313" key="2">
    <source>
        <dbReference type="Proteomes" id="UP001592582"/>
    </source>
</evidence>
<proteinExistence type="predicted"/>
<gene>
    <name evidence="1" type="ORF">ACEZDG_04045</name>
</gene>
<dbReference type="Proteomes" id="UP001592582">
    <property type="component" value="Unassembled WGS sequence"/>
</dbReference>
<evidence type="ECO:0000313" key="1">
    <source>
        <dbReference type="EMBL" id="MFC1408449.1"/>
    </source>
</evidence>
<organism evidence="1 2">
    <name type="scientific">Streptacidiphilus alkalitolerans</name>
    <dbReference type="NCBI Taxonomy" id="3342712"/>
    <lineage>
        <taxon>Bacteria</taxon>
        <taxon>Bacillati</taxon>
        <taxon>Actinomycetota</taxon>
        <taxon>Actinomycetes</taxon>
        <taxon>Kitasatosporales</taxon>
        <taxon>Streptomycetaceae</taxon>
        <taxon>Streptacidiphilus</taxon>
    </lineage>
</organism>
<sequence length="49" mass="5157">MCWITHTACGGGFKLTAIKQQAPTAGVSAQILRSDPTDESKVFDCVSDA</sequence>
<reference evidence="1 2" key="1">
    <citation type="submission" date="2024-09" db="EMBL/GenBank/DDBJ databases">
        <authorList>
            <person name="Lee S.D."/>
        </authorList>
    </citation>
    <scope>NUCLEOTIDE SEQUENCE [LARGE SCALE GENOMIC DNA]</scope>
    <source>
        <strain evidence="1 2">N1-1</strain>
    </source>
</reference>